<accession>A0ABV2CJX9</accession>
<evidence type="ECO:0000259" key="7">
    <source>
        <dbReference type="Pfam" id="PF11846"/>
    </source>
</evidence>
<feature type="transmembrane region" description="Helical" evidence="5">
    <location>
        <begin position="226"/>
        <end position="246"/>
    </location>
</feature>
<reference evidence="8 9" key="1">
    <citation type="submission" date="2024-07" db="EMBL/GenBank/DDBJ databases">
        <title>Uliginosibacterium paludis KCTC:42655.</title>
        <authorList>
            <person name="Kim M.K."/>
        </authorList>
    </citation>
    <scope>NUCLEOTIDE SEQUENCE [LARGE SCALE GENOMIC DNA]</scope>
    <source>
        <strain evidence="8 9">KCTC 42655</strain>
    </source>
</reference>
<feature type="transmembrane region" description="Helical" evidence="5">
    <location>
        <begin position="151"/>
        <end position="168"/>
    </location>
</feature>
<keyword evidence="3 5" id="KW-1133">Transmembrane helix</keyword>
<protein>
    <submittedName>
        <fullName evidence="8">Wzy polymerase domain-containing protein</fullName>
    </submittedName>
</protein>
<feature type="transmembrane region" description="Helical" evidence="5">
    <location>
        <begin position="350"/>
        <end position="369"/>
    </location>
</feature>
<feature type="transmembrane region" description="Helical" evidence="5">
    <location>
        <begin position="79"/>
        <end position="96"/>
    </location>
</feature>
<name>A0ABV2CJX9_9RHOO</name>
<dbReference type="Pfam" id="PF04932">
    <property type="entry name" value="Wzy_C"/>
    <property type="match status" value="1"/>
</dbReference>
<gene>
    <name evidence="8" type="ORF">ABVT11_00025</name>
</gene>
<comment type="subcellular location">
    <subcellularLocation>
        <location evidence="1">Membrane</location>
        <topology evidence="1">Multi-pass membrane protein</topology>
    </subcellularLocation>
</comment>
<evidence type="ECO:0000313" key="8">
    <source>
        <dbReference type="EMBL" id="MET1488193.1"/>
    </source>
</evidence>
<dbReference type="RefSeq" id="WP_345926085.1">
    <property type="nucleotide sequence ID" value="NZ_JBDIVF010000003.1"/>
</dbReference>
<feature type="transmembrane region" description="Helical" evidence="5">
    <location>
        <begin position="7"/>
        <end position="25"/>
    </location>
</feature>
<comment type="caution">
    <text evidence="8">The sequence shown here is derived from an EMBL/GenBank/DDBJ whole genome shotgun (WGS) entry which is preliminary data.</text>
</comment>
<dbReference type="Pfam" id="PF11846">
    <property type="entry name" value="Wzy_C_2"/>
    <property type="match status" value="1"/>
</dbReference>
<evidence type="ECO:0000313" key="9">
    <source>
        <dbReference type="Proteomes" id="UP001548590"/>
    </source>
</evidence>
<keyword evidence="9" id="KW-1185">Reference proteome</keyword>
<feature type="domain" description="O-antigen ligase-related" evidence="6">
    <location>
        <begin position="184"/>
        <end position="334"/>
    </location>
</feature>
<feature type="transmembrane region" description="Helical" evidence="5">
    <location>
        <begin position="31"/>
        <end position="48"/>
    </location>
</feature>
<organism evidence="8 9">
    <name type="scientific">Uliginosibacterium paludis</name>
    <dbReference type="NCBI Taxonomy" id="1615952"/>
    <lineage>
        <taxon>Bacteria</taxon>
        <taxon>Pseudomonadati</taxon>
        <taxon>Pseudomonadota</taxon>
        <taxon>Betaproteobacteria</taxon>
        <taxon>Rhodocyclales</taxon>
        <taxon>Zoogloeaceae</taxon>
        <taxon>Uliginosibacterium</taxon>
    </lineage>
</organism>
<feature type="domain" description="Virulence factor membrane-bound polymerase C-terminal" evidence="7">
    <location>
        <begin position="356"/>
        <end position="516"/>
    </location>
</feature>
<feature type="transmembrane region" description="Helical" evidence="5">
    <location>
        <begin position="405"/>
        <end position="422"/>
    </location>
</feature>
<evidence type="ECO:0000256" key="1">
    <source>
        <dbReference type="ARBA" id="ARBA00004141"/>
    </source>
</evidence>
<feature type="transmembrane region" description="Helical" evidence="5">
    <location>
        <begin position="326"/>
        <end position="343"/>
    </location>
</feature>
<dbReference type="PANTHER" id="PTHR37422:SF21">
    <property type="entry name" value="EXOQ-LIKE PROTEIN"/>
    <property type="match status" value="1"/>
</dbReference>
<dbReference type="InterPro" id="IPR021797">
    <property type="entry name" value="Wzy_C_2"/>
</dbReference>
<feature type="transmembrane region" description="Helical" evidence="5">
    <location>
        <begin position="55"/>
        <end position="73"/>
    </location>
</feature>
<proteinExistence type="predicted"/>
<dbReference type="PANTHER" id="PTHR37422">
    <property type="entry name" value="TEICHURONIC ACID BIOSYNTHESIS PROTEIN TUAE"/>
    <property type="match status" value="1"/>
</dbReference>
<dbReference type="InterPro" id="IPR007016">
    <property type="entry name" value="O-antigen_ligase-rel_domated"/>
</dbReference>
<evidence type="ECO:0000256" key="4">
    <source>
        <dbReference type="ARBA" id="ARBA00023136"/>
    </source>
</evidence>
<dbReference type="InterPro" id="IPR051533">
    <property type="entry name" value="WaaL-like"/>
</dbReference>
<feature type="transmembrane region" description="Helical" evidence="5">
    <location>
        <begin position="108"/>
        <end position="131"/>
    </location>
</feature>
<keyword evidence="4 5" id="KW-0472">Membrane</keyword>
<keyword evidence="2 5" id="KW-0812">Transmembrane</keyword>
<feature type="transmembrane region" description="Helical" evidence="5">
    <location>
        <begin position="175"/>
        <end position="192"/>
    </location>
</feature>
<evidence type="ECO:0000256" key="2">
    <source>
        <dbReference type="ARBA" id="ARBA00022692"/>
    </source>
</evidence>
<dbReference type="Proteomes" id="UP001548590">
    <property type="component" value="Unassembled WGS sequence"/>
</dbReference>
<evidence type="ECO:0000256" key="5">
    <source>
        <dbReference type="SAM" id="Phobius"/>
    </source>
</evidence>
<sequence length="560" mass="60399">MLTIRFESLILAFGLALAAMLPWHFAPQTVFFAEYAVAVSLLAVCWRFDPAGRPISRGLLGALAFAVLAAAIWPGRTGGLGYAVYLAVLLLAYLCGAQARDRALPEMVACGLLLGALLQSLAGVIQLMGWNPGGLVMQKLYLQAFGNIGQANHYGDLVFLGLASLCFLHGRNHFSLPLTLALGAWLALAAAASASRSVWLYTVVFLALGLWASWRGDAAARQTGRALLVVAILSVMAQTLVGYGHILDVFGVTSSLDRAGDAGSNGQRLYNWHAAWLAIQQHPWLGQGPGTFYKASIDAMFATAPAGFPKFAEHAHNLPLNLAAEFGLPMAVFLCLALAVWGLRHLLRPASAHSVWALAAVGVVLSHSMVEYPLWYLYFIVPVGLCMGVADADASGLRALRVPQWCAAACFVLAVAGLGWVMQDWLRVREAHSMLSAYEPELPQDVRIRAREELAAVSRFSVFAAHAESLRLQAWRPEDGDAAGMAARCDAQWAYKPGWYMMMRCGEAYALSGNAAALDRLAVAFCDGFPYHRSREAAWAKGFDEEGLTSTRISGRACLK</sequence>
<evidence type="ECO:0000256" key="3">
    <source>
        <dbReference type="ARBA" id="ARBA00022989"/>
    </source>
</evidence>
<evidence type="ECO:0000259" key="6">
    <source>
        <dbReference type="Pfam" id="PF04932"/>
    </source>
</evidence>
<feature type="transmembrane region" description="Helical" evidence="5">
    <location>
        <begin position="198"/>
        <end position="214"/>
    </location>
</feature>
<dbReference type="EMBL" id="JBEWLZ010000001">
    <property type="protein sequence ID" value="MET1488193.1"/>
    <property type="molecule type" value="Genomic_DNA"/>
</dbReference>